<dbReference type="Gene3D" id="1.10.357.10">
    <property type="entry name" value="Tetracycline Repressor, domain 2"/>
    <property type="match status" value="1"/>
</dbReference>
<dbReference type="PANTHER" id="PTHR43479:SF16">
    <property type="entry name" value="HTH TETR-TYPE DOMAIN-CONTAINING PROTEIN"/>
    <property type="match status" value="1"/>
</dbReference>
<keyword evidence="6" id="KW-1185">Reference proteome</keyword>
<dbReference type="Proteomes" id="UP000095768">
    <property type="component" value="Unassembled WGS sequence"/>
</dbReference>
<evidence type="ECO:0000313" key="5">
    <source>
        <dbReference type="EMBL" id="SCS58223.1"/>
    </source>
</evidence>
<dbReference type="Proteomes" id="UP000095412">
    <property type="component" value="Unassembled WGS sequence"/>
</dbReference>
<keyword evidence="1 2" id="KW-0238">DNA-binding</keyword>
<evidence type="ECO:0000313" key="7">
    <source>
        <dbReference type="Proteomes" id="UP000095768"/>
    </source>
</evidence>
<sequence>MNEKDLRVIKTKRALSNSLYTLLEKQSFTSITVNQICNEALTHRTTFYKHFYDKYDLLIYLITEITKDFFSMDIKERINHPFSAMEQTLNDIDELKRVGDKQCDDREFERTISNYFIRKLQADIKQNEHRLSVDANVPPELIFYVYGSSLYGFLEWINENHIDLPASEVDVLFQKLINIKVHDV</sequence>
<gene>
    <name evidence="5" type="ORF">SAMEA2297795_00746</name>
    <name evidence="4" type="ORF">SAMEA2297796_00423</name>
</gene>
<reference evidence="4 6" key="2">
    <citation type="submission" date="2016-09" db="EMBL/GenBank/DDBJ databases">
        <authorList>
            <consortium name="Pathogen Informatics"/>
            <person name="Sun Q."/>
            <person name="Inoue M."/>
        </authorList>
    </citation>
    <scope>NUCLEOTIDE SEQUENCE [LARGE SCALE GENOMIC DNA]</scope>
    <source>
        <strain evidence="4 6">82C</strain>
    </source>
</reference>
<dbReference type="GO" id="GO:0003677">
    <property type="term" value="F:DNA binding"/>
    <property type="evidence" value="ECO:0007669"/>
    <property type="project" value="UniProtKB-UniRule"/>
</dbReference>
<reference evidence="5 7" key="1">
    <citation type="submission" date="2016-09" db="EMBL/GenBank/DDBJ databases">
        <authorList>
            <consortium name="Pathogen Informatics"/>
        </authorList>
    </citation>
    <scope>NUCLEOTIDE SEQUENCE [LARGE SCALE GENOMIC DNA]</scope>
    <source>
        <strain evidence="5 7">82B</strain>
    </source>
</reference>
<dbReference type="InterPro" id="IPR001647">
    <property type="entry name" value="HTH_TetR"/>
</dbReference>
<dbReference type="InterPro" id="IPR009057">
    <property type="entry name" value="Homeodomain-like_sf"/>
</dbReference>
<dbReference type="AlphaFoldDB" id="A0A1D4J986"/>
<feature type="DNA-binding region" description="H-T-H motif" evidence="2">
    <location>
        <begin position="32"/>
        <end position="51"/>
    </location>
</feature>
<evidence type="ECO:0000313" key="4">
    <source>
        <dbReference type="EMBL" id="SCS39857.1"/>
    </source>
</evidence>
<proteinExistence type="predicted"/>
<name>A0A1D4J986_9STAP</name>
<protein>
    <submittedName>
        <fullName evidence="5">Transcriptional regulator</fullName>
    </submittedName>
</protein>
<dbReference type="EMBL" id="FMPI01000002">
    <property type="protein sequence ID" value="SCS39857.1"/>
    <property type="molecule type" value="Genomic_DNA"/>
</dbReference>
<evidence type="ECO:0000313" key="6">
    <source>
        <dbReference type="Proteomes" id="UP000095412"/>
    </source>
</evidence>
<dbReference type="PROSITE" id="PS50977">
    <property type="entry name" value="HTH_TETR_2"/>
    <property type="match status" value="1"/>
</dbReference>
<evidence type="ECO:0000256" key="2">
    <source>
        <dbReference type="PROSITE-ProRule" id="PRU00335"/>
    </source>
</evidence>
<feature type="domain" description="HTH tetR-type" evidence="3">
    <location>
        <begin position="9"/>
        <end position="69"/>
    </location>
</feature>
<dbReference type="OrthoDB" id="9810250at2"/>
<organism evidence="5 7">
    <name type="scientific">Staphylococcus caeli</name>
    <dbReference type="NCBI Taxonomy" id="2201815"/>
    <lineage>
        <taxon>Bacteria</taxon>
        <taxon>Bacillati</taxon>
        <taxon>Bacillota</taxon>
        <taxon>Bacilli</taxon>
        <taxon>Bacillales</taxon>
        <taxon>Staphylococcaceae</taxon>
        <taxon>Staphylococcus</taxon>
    </lineage>
</organism>
<dbReference type="InterPro" id="IPR050624">
    <property type="entry name" value="HTH-type_Tx_Regulator"/>
</dbReference>
<dbReference type="SUPFAM" id="SSF46689">
    <property type="entry name" value="Homeodomain-like"/>
    <property type="match status" value="1"/>
</dbReference>
<dbReference type="RefSeq" id="WP_069994561.1">
    <property type="nucleotide sequence ID" value="NZ_FMPG01000002.1"/>
</dbReference>
<accession>A0A1D4J986</accession>
<dbReference type="EMBL" id="FMPG01000002">
    <property type="protein sequence ID" value="SCS58223.1"/>
    <property type="molecule type" value="Genomic_DNA"/>
</dbReference>
<evidence type="ECO:0000259" key="3">
    <source>
        <dbReference type="PROSITE" id="PS50977"/>
    </source>
</evidence>
<dbReference type="PANTHER" id="PTHR43479">
    <property type="entry name" value="ACREF/ENVCD OPERON REPRESSOR-RELATED"/>
    <property type="match status" value="1"/>
</dbReference>
<evidence type="ECO:0000256" key="1">
    <source>
        <dbReference type="ARBA" id="ARBA00023125"/>
    </source>
</evidence>